<comment type="caution">
    <text evidence="7">The sequence shown here is derived from an EMBL/GenBank/DDBJ whole genome shotgun (WGS) entry which is preliminary data.</text>
</comment>
<dbReference type="PANTHER" id="PTHR36214">
    <property type="match status" value="1"/>
</dbReference>
<evidence type="ECO:0000256" key="2">
    <source>
        <dbReference type="ARBA" id="ARBA00022723"/>
    </source>
</evidence>
<reference evidence="7" key="1">
    <citation type="journal article" date="2015" name="Nature">
        <title>Complex archaea that bridge the gap between prokaryotes and eukaryotes.</title>
        <authorList>
            <person name="Spang A."/>
            <person name="Saw J.H."/>
            <person name="Jorgensen S.L."/>
            <person name="Zaremba-Niedzwiedzka K."/>
            <person name="Martijn J."/>
            <person name="Lind A.E."/>
            <person name="van Eijk R."/>
            <person name="Schleper C."/>
            <person name="Guy L."/>
            <person name="Ettema T.J."/>
        </authorList>
    </citation>
    <scope>NUCLEOTIDE SEQUENCE</scope>
</reference>
<dbReference type="InterPro" id="IPR016041">
    <property type="entry name" value="Ac-CoA_synth_d_su_TIM-brl"/>
</dbReference>
<dbReference type="PIRSF" id="PIRSF000376">
    <property type="entry name" value="AcCoA_decarb_gamma"/>
    <property type="match status" value="1"/>
</dbReference>
<dbReference type="Gene3D" id="1.10.15.40">
    <property type="entry name" value="Electron transport complex subunit B, putative Fe-S cluster"/>
    <property type="match status" value="1"/>
</dbReference>
<dbReference type="PROSITE" id="PS51656">
    <property type="entry name" value="4FE4S"/>
    <property type="match status" value="1"/>
</dbReference>
<evidence type="ECO:0000256" key="3">
    <source>
        <dbReference type="ARBA" id="ARBA00023004"/>
    </source>
</evidence>
<dbReference type="InterPro" id="IPR051069">
    <property type="entry name" value="ACDS_complex_subunit"/>
</dbReference>
<dbReference type="Pfam" id="PF04060">
    <property type="entry name" value="FeS"/>
    <property type="match status" value="1"/>
</dbReference>
<proteinExistence type="predicted"/>
<dbReference type="SUPFAM" id="SSF51717">
    <property type="entry name" value="Dihydropteroate synthetase-like"/>
    <property type="match status" value="1"/>
</dbReference>
<evidence type="ECO:0000256" key="5">
    <source>
        <dbReference type="ARBA" id="ARBA00023285"/>
    </source>
</evidence>
<dbReference type="GO" id="GO:0008168">
    <property type="term" value="F:methyltransferase activity"/>
    <property type="evidence" value="ECO:0007669"/>
    <property type="project" value="InterPro"/>
</dbReference>
<evidence type="ECO:0000259" key="6">
    <source>
        <dbReference type="PROSITE" id="PS51656"/>
    </source>
</evidence>
<organism evidence="7">
    <name type="scientific">marine sediment metagenome</name>
    <dbReference type="NCBI Taxonomy" id="412755"/>
    <lineage>
        <taxon>unclassified sequences</taxon>
        <taxon>metagenomes</taxon>
        <taxon>ecological metagenomes</taxon>
    </lineage>
</organism>
<dbReference type="Gene3D" id="3.20.20.20">
    <property type="entry name" value="Dihydropteroate synthase-like"/>
    <property type="match status" value="1"/>
</dbReference>
<dbReference type="GO" id="GO:0005506">
    <property type="term" value="F:iron ion binding"/>
    <property type="evidence" value="ECO:0007669"/>
    <property type="project" value="InterPro"/>
</dbReference>
<dbReference type="NCBIfam" id="NF003195">
    <property type="entry name" value="PRK04165.1"/>
    <property type="match status" value="1"/>
</dbReference>
<dbReference type="InterPro" id="IPR011005">
    <property type="entry name" value="Dihydropteroate_synth-like_sf"/>
</dbReference>
<evidence type="ECO:0000256" key="1">
    <source>
        <dbReference type="ARBA" id="ARBA00022485"/>
    </source>
</evidence>
<sequence>MGRPSPLEVYALLDKSNCKDCGYDTCMAFATDILERKIIVSDCTHLMQDPKQVKNREKLVKVITPPQKPVSIGVGERVAIIGGEEVLMRHQLTFYNQTAIFVEIADDDADLEEIVKYLAALKIERMGDVLTLDGVALRNVSGDKEQFKLAAKKVSQLSTLPIMLCTFNVDILIAAAEEIKDQKPLLYAVTKDNWEQIGKFAIQNNLPVAIVSSNLDELMSLSATLQKFGVKEIVLDSGTFFGPGNLSATYDHIIQLRTAAINKGDSNACWPIMGVPAAYWSQMKIGDDKELWEHQYQEVIMGAIMESIDTNMIVLHTGQKKEEIWALLALMTLRQSVFSDPRIYPAVDAGIYKIGEPDEMAPIFVTSNYRMTKIPVEQDLQGANLKCFLLVVDTEGIGIESAVAGGQFNAGGIAETVKEFGIFDKVKHRILVIPGMAARLSGALEDEADAYVVVGPRDSSGIPKFMDTQWKPEEFMKEYESWDKE</sequence>
<evidence type="ECO:0000313" key="7">
    <source>
        <dbReference type="EMBL" id="KKN57506.1"/>
    </source>
</evidence>
<dbReference type="AlphaFoldDB" id="A0A0F9U8B7"/>
<dbReference type="GO" id="GO:0051539">
    <property type="term" value="F:4 iron, 4 sulfur cluster binding"/>
    <property type="evidence" value="ECO:0007669"/>
    <property type="project" value="UniProtKB-KW"/>
</dbReference>
<evidence type="ECO:0000256" key="4">
    <source>
        <dbReference type="ARBA" id="ARBA00023014"/>
    </source>
</evidence>
<dbReference type="EMBL" id="LAZR01000800">
    <property type="protein sequence ID" value="KKN57506.1"/>
    <property type="molecule type" value="Genomic_DNA"/>
</dbReference>
<accession>A0A0F9U8B7</accession>
<protein>
    <recommendedName>
        <fullName evidence="6">4Fe-4S domain-containing protein</fullName>
    </recommendedName>
</protein>
<dbReference type="Pfam" id="PF03599">
    <property type="entry name" value="CdhD"/>
    <property type="match status" value="1"/>
</dbReference>
<gene>
    <name evidence="7" type="ORF">LCGC14_0561680</name>
</gene>
<dbReference type="InterPro" id="IPR016218">
    <property type="entry name" value="AcylCoA_decarb/synth_gsu"/>
</dbReference>
<keyword evidence="5" id="KW-0170">Cobalt</keyword>
<dbReference type="GO" id="GO:0046356">
    <property type="term" value="P:acetyl-CoA catabolic process"/>
    <property type="evidence" value="ECO:0007669"/>
    <property type="project" value="InterPro"/>
</dbReference>
<keyword evidence="2" id="KW-0479">Metal-binding</keyword>
<keyword evidence="3" id="KW-0408">Iron</keyword>
<keyword evidence="1" id="KW-0004">4Fe-4S</keyword>
<feature type="domain" description="4Fe-4S" evidence="6">
    <location>
        <begin position="1"/>
        <end position="61"/>
    </location>
</feature>
<name>A0A0F9U8B7_9ZZZZ</name>
<keyword evidence="4" id="KW-0411">Iron-sulfur</keyword>
<dbReference type="PANTHER" id="PTHR36214:SF3">
    <property type="entry name" value="ACETYL-COA DECARBONYLASE_SYNTHASE COMPLEX SUBUNIT GAMMA"/>
    <property type="match status" value="1"/>
</dbReference>
<dbReference type="InterPro" id="IPR007202">
    <property type="entry name" value="4Fe-4S_dom"/>
</dbReference>
<dbReference type="Gene3D" id="3.40.50.11600">
    <property type="match status" value="1"/>
</dbReference>